<dbReference type="EMBL" id="AVPI01000001">
    <property type="protein sequence ID" value="KGN36056.1"/>
    <property type="molecule type" value="Genomic_DNA"/>
</dbReference>
<reference evidence="1 2" key="1">
    <citation type="submission" date="2013-08" db="EMBL/GenBank/DDBJ databases">
        <title>The genome sequence of Knoellia flava.</title>
        <authorList>
            <person name="Zhu W."/>
            <person name="Wang G."/>
        </authorList>
    </citation>
    <scope>NUCLEOTIDE SEQUENCE [LARGE SCALE GENOMIC DNA]</scope>
    <source>
        <strain evidence="1 2">TL1</strain>
    </source>
</reference>
<proteinExistence type="predicted"/>
<dbReference type="InterPro" id="IPR017946">
    <property type="entry name" value="PLC-like_Pdiesterase_TIM-brl"/>
</dbReference>
<sequence>MALAAAPFGIAAPAQAVPDAPVGNAVLPQKTHFDLQAHRGGLGLTTESTPEAFAKALELA</sequence>
<keyword evidence="2" id="KW-1185">Reference proteome</keyword>
<dbReference type="Proteomes" id="UP000029990">
    <property type="component" value="Unassembled WGS sequence"/>
</dbReference>
<protein>
    <recommendedName>
        <fullName evidence="3">Glycerophosphodiester phosphodiesterase</fullName>
    </recommendedName>
</protein>
<name>A0ABR4XIL2_9MICO</name>
<gene>
    <name evidence="1" type="ORF">N798_01390</name>
</gene>
<organism evidence="1 2">
    <name type="scientific">Knoellia flava TL1</name>
    <dbReference type="NCBI Taxonomy" id="1385518"/>
    <lineage>
        <taxon>Bacteria</taxon>
        <taxon>Bacillati</taxon>
        <taxon>Actinomycetota</taxon>
        <taxon>Actinomycetes</taxon>
        <taxon>Micrococcales</taxon>
        <taxon>Intrasporangiaceae</taxon>
        <taxon>Knoellia</taxon>
    </lineage>
</organism>
<evidence type="ECO:0000313" key="2">
    <source>
        <dbReference type="Proteomes" id="UP000029990"/>
    </source>
</evidence>
<evidence type="ECO:0000313" key="1">
    <source>
        <dbReference type="EMBL" id="KGN36056.1"/>
    </source>
</evidence>
<evidence type="ECO:0008006" key="3">
    <source>
        <dbReference type="Google" id="ProtNLM"/>
    </source>
</evidence>
<comment type="caution">
    <text evidence="1">The sequence shown here is derived from an EMBL/GenBank/DDBJ whole genome shotgun (WGS) entry which is preliminary data.</text>
</comment>
<accession>A0ABR4XIL2</accession>
<dbReference type="Gene3D" id="3.20.20.190">
    <property type="entry name" value="Phosphatidylinositol (PI) phosphodiesterase"/>
    <property type="match status" value="1"/>
</dbReference>